<accession>A0A433VPA8</accession>
<protein>
    <recommendedName>
        <fullName evidence="1">Glycosyltransferase 2-like domain-containing protein</fullName>
    </recommendedName>
</protein>
<dbReference type="OrthoDB" id="396512at2"/>
<name>A0A433VPA8_9CYAN</name>
<reference evidence="2" key="1">
    <citation type="submission" date="2018-12" db="EMBL/GenBank/DDBJ databases">
        <authorList>
            <person name="Will S."/>
            <person name="Neumann-Schaal M."/>
            <person name="Henke P."/>
        </authorList>
    </citation>
    <scope>NUCLEOTIDE SEQUENCE</scope>
    <source>
        <strain evidence="2">PCC 7102</strain>
    </source>
</reference>
<sequence>MNYEHPLVSVITPTYNRPEYLKQALTSAVNQTYQNIEIIVSDNCSPENPQAIVESFNDPRIRFYRNSSNLGMLVNTIQAFKHAHGKYVASLLDDDMWEPDYLAKMVPLLEENSDIALAFCDHYVMNASGEIDMAATNKCTQAYKRHNLKQGIHQPFVEHALINQSACPAVAAVVRREIVNWDEFTNEIAGMWDVYLSYICCRGGKGAYYYPERLTRYREHEQTDTMQSGNRNAEAKIRKAKSEIYCYGKFIQDQSLAEFHPLFKQKWLHAHTTLAIGLMRSQQVQQARSYLKSALFQQKFNLRTLVALGISFAPKKLANHLLGTF</sequence>
<feature type="domain" description="Glycosyltransferase 2-like" evidence="1">
    <location>
        <begin position="9"/>
        <end position="164"/>
    </location>
</feature>
<dbReference type="PANTHER" id="PTHR22916">
    <property type="entry name" value="GLYCOSYLTRANSFERASE"/>
    <property type="match status" value="1"/>
</dbReference>
<dbReference type="RefSeq" id="WP_127080727.1">
    <property type="nucleotide sequence ID" value="NZ_RSCL01000004.1"/>
</dbReference>
<organism evidence="2 3">
    <name type="scientific">Dulcicalothrix desertica PCC 7102</name>
    <dbReference type="NCBI Taxonomy" id="232991"/>
    <lineage>
        <taxon>Bacteria</taxon>
        <taxon>Bacillati</taxon>
        <taxon>Cyanobacteriota</taxon>
        <taxon>Cyanophyceae</taxon>
        <taxon>Nostocales</taxon>
        <taxon>Calotrichaceae</taxon>
        <taxon>Dulcicalothrix</taxon>
    </lineage>
</organism>
<dbReference type="CDD" id="cd00761">
    <property type="entry name" value="Glyco_tranf_GTA_type"/>
    <property type="match status" value="1"/>
</dbReference>
<evidence type="ECO:0000313" key="3">
    <source>
        <dbReference type="Proteomes" id="UP000271624"/>
    </source>
</evidence>
<reference evidence="2" key="2">
    <citation type="journal article" date="2019" name="Genome Biol. Evol.">
        <title>Day and night: Metabolic profiles and evolutionary relationships of six axenic non-marine cyanobacteria.</title>
        <authorList>
            <person name="Will S.E."/>
            <person name="Henke P."/>
            <person name="Boedeker C."/>
            <person name="Huang S."/>
            <person name="Brinkmann H."/>
            <person name="Rohde M."/>
            <person name="Jarek M."/>
            <person name="Friedl T."/>
            <person name="Seufert S."/>
            <person name="Schumacher M."/>
            <person name="Overmann J."/>
            <person name="Neumann-Schaal M."/>
            <person name="Petersen J."/>
        </authorList>
    </citation>
    <scope>NUCLEOTIDE SEQUENCE [LARGE SCALE GENOMIC DNA]</scope>
    <source>
        <strain evidence="2">PCC 7102</strain>
    </source>
</reference>
<evidence type="ECO:0000259" key="1">
    <source>
        <dbReference type="Pfam" id="PF00535"/>
    </source>
</evidence>
<dbReference type="AlphaFoldDB" id="A0A433VPA8"/>
<dbReference type="EMBL" id="RSCL01000004">
    <property type="protein sequence ID" value="RUT07881.1"/>
    <property type="molecule type" value="Genomic_DNA"/>
</dbReference>
<dbReference type="PANTHER" id="PTHR22916:SF3">
    <property type="entry name" value="UDP-GLCNAC:BETAGAL BETA-1,3-N-ACETYLGLUCOSAMINYLTRANSFERASE-LIKE PROTEIN 1"/>
    <property type="match status" value="1"/>
</dbReference>
<dbReference type="SUPFAM" id="SSF53448">
    <property type="entry name" value="Nucleotide-diphospho-sugar transferases"/>
    <property type="match status" value="1"/>
</dbReference>
<dbReference type="InterPro" id="IPR029044">
    <property type="entry name" value="Nucleotide-diphossugar_trans"/>
</dbReference>
<evidence type="ECO:0000313" key="2">
    <source>
        <dbReference type="EMBL" id="RUT07881.1"/>
    </source>
</evidence>
<proteinExistence type="predicted"/>
<dbReference type="InterPro" id="IPR001173">
    <property type="entry name" value="Glyco_trans_2-like"/>
</dbReference>
<comment type="caution">
    <text evidence="2">The sequence shown here is derived from an EMBL/GenBank/DDBJ whole genome shotgun (WGS) entry which is preliminary data.</text>
</comment>
<keyword evidence="3" id="KW-1185">Reference proteome</keyword>
<dbReference type="Gene3D" id="3.90.550.10">
    <property type="entry name" value="Spore Coat Polysaccharide Biosynthesis Protein SpsA, Chain A"/>
    <property type="match status" value="1"/>
</dbReference>
<dbReference type="GO" id="GO:0016758">
    <property type="term" value="F:hexosyltransferase activity"/>
    <property type="evidence" value="ECO:0007669"/>
    <property type="project" value="UniProtKB-ARBA"/>
</dbReference>
<gene>
    <name evidence="2" type="ORF">DSM106972_021410</name>
</gene>
<dbReference type="Pfam" id="PF00535">
    <property type="entry name" value="Glycos_transf_2"/>
    <property type="match status" value="1"/>
</dbReference>
<dbReference type="Proteomes" id="UP000271624">
    <property type="component" value="Unassembled WGS sequence"/>
</dbReference>